<evidence type="ECO:0000256" key="7">
    <source>
        <dbReference type="ARBA" id="ARBA00023170"/>
    </source>
</evidence>
<name>A0A4U5MMV2_STECR</name>
<keyword evidence="5" id="KW-0238">DNA-binding</keyword>
<proteinExistence type="predicted"/>
<protein>
    <recommendedName>
        <fullName evidence="9">Nuclear receptor domain-containing protein</fullName>
    </recommendedName>
</protein>
<dbReference type="GO" id="GO:0003700">
    <property type="term" value="F:DNA-binding transcription factor activity"/>
    <property type="evidence" value="ECO:0007669"/>
    <property type="project" value="InterPro"/>
</dbReference>
<evidence type="ECO:0000256" key="8">
    <source>
        <dbReference type="ARBA" id="ARBA00023242"/>
    </source>
</evidence>
<feature type="domain" description="Nuclear receptor" evidence="9">
    <location>
        <begin position="1"/>
        <end position="78"/>
    </location>
</feature>
<keyword evidence="1" id="KW-0479">Metal-binding</keyword>
<keyword evidence="8" id="KW-0539">Nucleus</keyword>
<evidence type="ECO:0000259" key="9">
    <source>
        <dbReference type="PROSITE" id="PS51030"/>
    </source>
</evidence>
<dbReference type="Proteomes" id="UP000298663">
    <property type="component" value="Unassembled WGS sequence"/>
</dbReference>
<dbReference type="Gene3D" id="1.10.565.10">
    <property type="entry name" value="Retinoid X Receptor"/>
    <property type="match status" value="1"/>
</dbReference>
<dbReference type="InterPro" id="IPR035500">
    <property type="entry name" value="NHR-like_dom_sf"/>
</dbReference>
<evidence type="ECO:0000313" key="10">
    <source>
        <dbReference type="EMBL" id="TKR70850.1"/>
    </source>
</evidence>
<dbReference type="GO" id="GO:0043565">
    <property type="term" value="F:sequence-specific DNA binding"/>
    <property type="evidence" value="ECO:0007669"/>
    <property type="project" value="InterPro"/>
</dbReference>
<keyword evidence="6" id="KW-0804">Transcription</keyword>
<dbReference type="SMART" id="SM00399">
    <property type="entry name" value="ZnF_C4"/>
    <property type="match status" value="1"/>
</dbReference>
<keyword evidence="2" id="KW-0863">Zinc-finger</keyword>
<organism evidence="10 11">
    <name type="scientific">Steinernema carpocapsae</name>
    <name type="common">Entomopathogenic nematode</name>
    <dbReference type="NCBI Taxonomy" id="34508"/>
    <lineage>
        <taxon>Eukaryota</taxon>
        <taxon>Metazoa</taxon>
        <taxon>Ecdysozoa</taxon>
        <taxon>Nematoda</taxon>
        <taxon>Chromadorea</taxon>
        <taxon>Rhabditida</taxon>
        <taxon>Tylenchina</taxon>
        <taxon>Panagrolaimomorpha</taxon>
        <taxon>Strongyloidoidea</taxon>
        <taxon>Steinernematidae</taxon>
        <taxon>Steinernema</taxon>
    </lineage>
</organism>
<dbReference type="InterPro" id="IPR013088">
    <property type="entry name" value="Znf_NHR/GATA"/>
</dbReference>
<keyword evidence="11" id="KW-1185">Reference proteome</keyword>
<dbReference type="STRING" id="34508.A0A4U5MMV2"/>
<dbReference type="PROSITE" id="PS51030">
    <property type="entry name" value="NUCLEAR_REC_DBD_2"/>
    <property type="match status" value="1"/>
</dbReference>
<dbReference type="EMBL" id="AZBU02000007">
    <property type="protein sequence ID" value="TKR70850.1"/>
    <property type="molecule type" value="Genomic_DNA"/>
</dbReference>
<evidence type="ECO:0000313" key="11">
    <source>
        <dbReference type="Proteomes" id="UP000298663"/>
    </source>
</evidence>
<dbReference type="AlphaFoldDB" id="A0A4U5MMV2"/>
<reference evidence="10 11" key="2">
    <citation type="journal article" date="2019" name="G3 (Bethesda)">
        <title>Hybrid Assembly of the Genome of the Entomopathogenic Nematode Steinernema carpocapsae Identifies the X-Chromosome.</title>
        <authorList>
            <person name="Serra L."/>
            <person name="Macchietto M."/>
            <person name="Macias-Munoz A."/>
            <person name="McGill C.J."/>
            <person name="Rodriguez I.M."/>
            <person name="Rodriguez B."/>
            <person name="Murad R."/>
            <person name="Mortazavi A."/>
        </authorList>
    </citation>
    <scope>NUCLEOTIDE SEQUENCE [LARGE SCALE GENOMIC DNA]</scope>
    <source>
        <strain evidence="10 11">ALL</strain>
    </source>
</reference>
<dbReference type="PROSITE" id="PS00031">
    <property type="entry name" value="NUCLEAR_REC_DBD_1"/>
    <property type="match status" value="1"/>
</dbReference>
<evidence type="ECO:0000256" key="1">
    <source>
        <dbReference type="ARBA" id="ARBA00022723"/>
    </source>
</evidence>
<dbReference type="PANTHER" id="PTHR46011">
    <property type="entry name" value="NUCLEAR HORMONE RECEPTOR FAMILY MEMBER NHR-86-RELATED"/>
    <property type="match status" value="1"/>
</dbReference>
<dbReference type="PANTHER" id="PTHR46011:SF6">
    <property type="entry name" value="HIGH ZINC ACTIVATED NUCLEAR RECEPTOR PROTEIN"/>
    <property type="match status" value="1"/>
</dbReference>
<dbReference type="PRINTS" id="PR00047">
    <property type="entry name" value="STROIDFINGER"/>
</dbReference>
<reference evidence="10 11" key="1">
    <citation type="journal article" date="2015" name="Genome Biol.">
        <title>Comparative genomics of Steinernema reveals deeply conserved gene regulatory networks.</title>
        <authorList>
            <person name="Dillman A.R."/>
            <person name="Macchietto M."/>
            <person name="Porter C.F."/>
            <person name="Rogers A."/>
            <person name="Williams B."/>
            <person name="Antoshechkin I."/>
            <person name="Lee M.M."/>
            <person name="Goodwin Z."/>
            <person name="Lu X."/>
            <person name="Lewis E.E."/>
            <person name="Goodrich-Blair H."/>
            <person name="Stock S.P."/>
            <person name="Adams B.J."/>
            <person name="Sternberg P.W."/>
            <person name="Mortazavi A."/>
        </authorList>
    </citation>
    <scope>NUCLEOTIDE SEQUENCE [LARGE SCALE GENOMIC DNA]</scope>
    <source>
        <strain evidence="10 11">ALL</strain>
    </source>
</reference>
<evidence type="ECO:0000256" key="6">
    <source>
        <dbReference type="ARBA" id="ARBA00023163"/>
    </source>
</evidence>
<keyword evidence="3" id="KW-0862">Zinc</keyword>
<dbReference type="GO" id="GO:0005634">
    <property type="term" value="C:nucleus"/>
    <property type="evidence" value="ECO:0007669"/>
    <property type="project" value="TreeGrafter"/>
</dbReference>
<evidence type="ECO:0000256" key="2">
    <source>
        <dbReference type="ARBA" id="ARBA00022771"/>
    </source>
</evidence>
<dbReference type="SUPFAM" id="SSF57716">
    <property type="entry name" value="Glucocorticoid receptor-like (DNA-binding domain)"/>
    <property type="match status" value="1"/>
</dbReference>
<dbReference type="Gene3D" id="3.30.50.10">
    <property type="entry name" value="Erythroid Transcription Factor GATA-1, subunit A"/>
    <property type="match status" value="1"/>
</dbReference>
<evidence type="ECO:0000256" key="4">
    <source>
        <dbReference type="ARBA" id="ARBA00023015"/>
    </source>
</evidence>
<sequence>MTVCPTCFRDTLLSNNFGGICCRGCAAFFRRCVRGNSVWTCKQTPGLCEMKAPPGLSCKKCRYERCLHIGMQPVYVRPPPQENLENNSTRIDVMSTQGTGLPILDSFVKAMRDAYQHRHEGDNLSYASLRSKTNAEFQVFRHLLDLAPIIGSLDVEQKNQIFKNSISLYMCFIHNLSHSRQANRLPNKFYLNANFYIELDPHKLQHLFNKDSAITIPAGQTYFYELAEKSVKISLRSLEHITPIFENVLTTNKDLAALLVLLIIQTNNKFSVHSELGESLLHLKSVMKELQIYYQRRQKDPSFWGNLILLLSDLQTTSNNSSEIHRAMHLVTGITMFN</sequence>
<accession>A0A4U5MMV2</accession>
<dbReference type="GO" id="GO:0008270">
    <property type="term" value="F:zinc ion binding"/>
    <property type="evidence" value="ECO:0007669"/>
    <property type="project" value="UniProtKB-KW"/>
</dbReference>
<dbReference type="OrthoDB" id="10018779at2759"/>
<keyword evidence="7" id="KW-0675">Receptor</keyword>
<gene>
    <name evidence="10" type="ORF">L596_022821</name>
</gene>
<dbReference type="SUPFAM" id="SSF48508">
    <property type="entry name" value="Nuclear receptor ligand-binding domain"/>
    <property type="match status" value="1"/>
</dbReference>
<comment type="caution">
    <text evidence="10">The sequence shown here is derived from an EMBL/GenBank/DDBJ whole genome shotgun (WGS) entry which is preliminary data.</text>
</comment>
<evidence type="ECO:0000256" key="5">
    <source>
        <dbReference type="ARBA" id="ARBA00023125"/>
    </source>
</evidence>
<evidence type="ECO:0000256" key="3">
    <source>
        <dbReference type="ARBA" id="ARBA00022833"/>
    </source>
</evidence>
<keyword evidence="4" id="KW-0805">Transcription regulation</keyword>
<dbReference type="Pfam" id="PF00105">
    <property type="entry name" value="zf-C4"/>
    <property type="match status" value="1"/>
</dbReference>
<dbReference type="InterPro" id="IPR001628">
    <property type="entry name" value="Znf_hrmn_rcpt"/>
</dbReference>